<dbReference type="FunFam" id="1.20.1110.10:FF:000039">
    <property type="entry name" value="Calcium-transporting ATPase"/>
    <property type="match status" value="1"/>
</dbReference>
<feature type="transmembrane region" description="Helical" evidence="17">
    <location>
        <begin position="87"/>
        <end position="108"/>
    </location>
</feature>
<keyword evidence="12 17" id="KW-1133">Transmembrane helix</keyword>
<keyword evidence="6" id="KW-0479">Metal-binding</keyword>
<dbReference type="EMBL" id="PQIB02000016">
    <property type="protein sequence ID" value="RLM62069.1"/>
    <property type="molecule type" value="Genomic_DNA"/>
</dbReference>
<keyword evidence="10" id="KW-0460">Magnesium</keyword>
<dbReference type="STRING" id="4540.A0A3L6PS86"/>
<keyword evidence="14 17" id="KW-0472">Membrane</keyword>
<evidence type="ECO:0000256" key="12">
    <source>
        <dbReference type="ARBA" id="ARBA00022989"/>
    </source>
</evidence>
<organism evidence="19 20">
    <name type="scientific">Panicum miliaceum</name>
    <name type="common">Proso millet</name>
    <name type="synonym">Broomcorn millet</name>
    <dbReference type="NCBI Taxonomy" id="4540"/>
    <lineage>
        <taxon>Eukaryota</taxon>
        <taxon>Viridiplantae</taxon>
        <taxon>Streptophyta</taxon>
        <taxon>Embryophyta</taxon>
        <taxon>Tracheophyta</taxon>
        <taxon>Spermatophyta</taxon>
        <taxon>Magnoliopsida</taxon>
        <taxon>Liliopsida</taxon>
        <taxon>Poales</taxon>
        <taxon>Poaceae</taxon>
        <taxon>PACMAD clade</taxon>
        <taxon>Panicoideae</taxon>
        <taxon>Panicodae</taxon>
        <taxon>Paniceae</taxon>
        <taxon>Panicinae</taxon>
        <taxon>Panicum</taxon>
        <taxon>Panicum sect. Panicum</taxon>
    </lineage>
</organism>
<dbReference type="Pfam" id="PF00689">
    <property type="entry name" value="Cation_ATPase_C"/>
    <property type="match status" value="1"/>
</dbReference>
<dbReference type="PANTHER" id="PTHR24093:SF502">
    <property type="entry name" value="CALCIUM-TRANSPORTING ATPASE 1, PLASMA MEMBRANE-TYPE"/>
    <property type="match status" value="1"/>
</dbReference>
<feature type="domain" description="Cation-transporting P-type ATPase C-terminal" evidence="18">
    <location>
        <begin position="112"/>
        <end position="286"/>
    </location>
</feature>
<evidence type="ECO:0000256" key="14">
    <source>
        <dbReference type="ARBA" id="ARBA00023136"/>
    </source>
</evidence>
<evidence type="ECO:0000259" key="18">
    <source>
        <dbReference type="Pfam" id="PF00689"/>
    </source>
</evidence>
<dbReference type="InterPro" id="IPR006068">
    <property type="entry name" value="ATPase_P-typ_cation-transptr_C"/>
</dbReference>
<evidence type="ECO:0000256" key="6">
    <source>
        <dbReference type="ARBA" id="ARBA00022723"/>
    </source>
</evidence>
<dbReference type="EC" id="7.2.2.10" evidence="2"/>
<evidence type="ECO:0000256" key="3">
    <source>
        <dbReference type="ARBA" id="ARBA00022448"/>
    </source>
</evidence>
<evidence type="ECO:0000256" key="17">
    <source>
        <dbReference type="SAM" id="Phobius"/>
    </source>
</evidence>
<evidence type="ECO:0000256" key="13">
    <source>
        <dbReference type="ARBA" id="ARBA00023065"/>
    </source>
</evidence>
<dbReference type="AlphaFoldDB" id="A0A3L6PS86"/>
<dbReference type="InterPro" id="IPR036412">
    <property type="entry name" value="HAD-like_sf"/>
</dbReference>
<feature type="region of interest" description="Disordered" evidence="16">
    <location>
        <begin position="292"/>
        <end position="311"/>
    </location>
</feature>
<keyword evidence="9" id="KW-0067">ATP-binding</keyword>
<protein>
    <recommendedName>
        <fullName evidence="2">P-type Ca(2+) transporter</fullName>
        <ecNumber evidence="2">7.2.2.10</ecNumber>
    </recommendedName>
</protein>
<evidence type="ECO:0000313" key="20">
    <source>
        <dbReference type="Proteomes" id="UP000275267"/>
    </source>
</evidence>
<evidence type="ECO:0000256" key="2">
    <source>
        <dbReference type="ARBA" id="ARBA00012790"/>
    </source>
</evidence>
<comment type="catalytic activity">
    <reaction evidence="15">
        <text>Ca(2+)(in) + ATP + H2O = Ca(2+)(out) + ADP + phosphate + H(+)</text>
        <dbReference type="Rhea" id="RHEA:18105"/>
        <dbReference type="ChEBI" id="CHEBI:15377"/>
        <dbReference type="ChEBI" id="CHEBI:15378"/>
        <dbReference type="ChEBI" id="CHEBI:29108"/>
        <dbReference type="ChEBI" id="CHEBI:30616"/>
        <dbReference type="ChEBI" id="CHEBI:43474"/>
        <dbReference type="ChEBI" id="CHEBI:456216"/>
        <dbReference type="EC" id="7.2.2.10"/>
    </reaction>
</comment>
<dbReference type="InterPro" id="IPR001757">
    <property type="entry name" value="P_typ_ATPase"/>
</dbReference>
<dbReference type="GO" id="GO:0016887">
    <property type="term" value="F:ATP hydrolysis activity"/>
    <property type="evidence" value="ECO:0007669"/>
    <property type="project" value="InterPro"/>
</dbReference>
<gene>
    <name evidence="19" type="ORF">C2845_PM14G13320</name>
</gene>
<keyword evidence="20" id="KW-1185">Reference proteome</keyword>
<feature type="transmembrane region" description="Helical" evidence="17">
    <location>
        <begin position="265"/>
        <end position="286"/>
    </location>
</feature>
<keyword evidence="8" id="KW-0106">Calcium</keyword>
<accession>A0A3L6PS86</accession>
<evidence type="ECO:0000256" key="8">
    <source>
        <dbReference type="ARBA" id="ARBA00022837"/>
    </source>
</evidence>
<dbReference type="SUPFAM" id="SSF81665">
    <property type="entry name" value="Calcium ATPase, transmembrane domain M"/>
    <property type="match status" value="1"/>
</dbReference>
<keyword evidence="7" id="KW-0547">Nucleotide-binding</keyword>
<dbReference type="SUPFAM" id="SSF56784">
    <property type="entry name" value="HAD-like"/>
    <property type="match status" value="1"/>
</dbReference>
<evidence type="ECO:0000256" key="9">
    <source>
        <dbReference type="ARBA" id="ARBA00022840"/>
    </source>
</evidence>
<reference evidence="20" key="1">
    <citation type="journal article" date="2019" name="Nat. Commun.">
        <title>The genome of broomcorn millet.</title>
        <authorList>
            <person name="Zou C."/>
            <person name="Miki D."/>
            <person name="Li D."/>
            <person name="Tang Q."/>
            <person name="Xiao L."/>
            <person name="Rajput S."/>
            <person name="Deng P."/>
            <person name="Jia W."/>
            <person name="Huang R."/>
            <person name="Zhang M."/>
            <person name="Sun Y."/>
            <person name="Hu J."/>
            <person name="Fu X."/>
            <person name="Schnable P.S."/>
            <person name="Li F."/>
            <person name="Zhang H."/>
            <person name="Feng B."/>
            <person name="Zhu X."/>
            <person name="Liu R."/>
            <person name="Schnable J.C."/>
            <person name="Zhu J.-K."/>
            <person name="Zhang H."/>
        </authorList>
    </citation>
    <scope>NUCLEOTIDE SEQUENCE [LARGE SCALE GENOMIC DNA]</scope>
</reference>
<feature type="transmembrane region" description="Helical" evidence="17">
    <location>
        <begin position="159"/>
        <end position="180"/>
    </location>
</feature>
<name>A0A3L6PS86_PANMI</name>
<dbReference type="Gene3D" id="1.20.1110.10">
    <property type="entry name" value="Calcium-transporting ATPase, transmembrane domain"/>
    <property type="match status" value="1"/>
</dbReference>
<dbReference type="InterPro" id="IPR023298">
    <property type="entry name" value="ATPase_P-typ_TM_dom_sf"/>
</dbReference>
<dbReference type="GO" id="GO:0005886">
    <property type="term" value="C:plasma membrane"/>
    <property type="evidence" value="ECO:0007669"/>
    <property type="project" value="TreeGrafter"/>
</dbReference>
<keyword evidence="3" id="KW-0813">Transport</keyword>
<keyword evidence="4" id="KW-0109">Calcium transport</keyword>
<evidence type="ECO:0000256" key="7">
    <source>
        <dbReference type="ARBA" id="ARBA00022741"/>
    </source>
</evidence>
<dbReference type="GO" id="GO:0046872">
    <property type="term" value="F:metal ion binding"/>
    <property type="evidence" value="ECO:0007669"/>
    <property type="project" value="UniProtKB-KW"/>
</dbReference>
<dbReference type="OrthoDB" id="660102at2759"/>
<keyword evidence="11" id="KW-1278">Translocase</keyword>
<keyword evidence="5 17" id="KW-0812">Transmembrane</keyword>
<dbReference type="PRINTS" id="PR00120">
    <property type="entry name" value="HATPASE"/>
</dbReference>
<sequence length="311" mass="33655">MARSLPLDKHTLVTNLRGMFGEVVAVTGDGTNDAPALHEADIGLAMGIAGTEVAKENADVIIMDDNFSTIINVAKWGRSVYINIQKFVQFQLTVNVVALMVNFVSASFTGSAPLTIVQLLWVNLIMDTLGALALATEPPNDAMMQRPPVGRGDNFITKVMWRNIIGQSIYQLVVLGILIFKGKSLLQLSGDRSDTQLNTFIFNAFVFCQVFNEVNSREMEKINVFSGIFSSWIFSAVAGATAAFQVIIVELLGTFASTEHLSGRLWLTSVLIGSVSLVIGAILKLIPVDSISDSSDRRDGYQPIPTGPNAV</sequence>
<evidence type="ECO:0000256" key="5">
    <source>
        <dbReference type="ARBA" id="ARBA00022692"/>
    </source>
</evidence>
<proteinExistence type="predicted"/>
<dbReference type="PANTHER" id="PTHR24093">
    <property type="entry name" value="CATION TRANSPORTING ATPASE"/>
    <property type="match status" value="1"/>
</dbReference>
<feature type="transmembrane region" description="Helical" evidence="17">
    <location>
        <begin position="120"/>
        <end position="138"/>
    </location>
</feature>
<evidence type="ECO:0000313" key="19">
    <source>
        <dbReference type="EMBL" id="RLM62069.1"/>
    </source>
</evidence>
<evidence type="ECO:0000256" key="15">
    <source>
        <dbReference type="ARBA" id="ARBA00048694"/>
    </source>
</evidence>
<evidence type="ECO:0000256" key="10">
    <source>
        <dbReference type="ARBA" id="ARBA00022842"/>
    </source>
</evidence>
<feature type="transmembrane region" description="Helical" evidence="17">
    <location>
        <begin position="229"/>
        <end position="253"/>
    </location>
</feature>
<dbReference type="GO" id="GO:0005388">
    <property type="term" value="F:P-type calcium transporter activity"/>
    <property type="evidence" value="ECO:0007669"/>
    <property type="project" value="UniProtKB-EC"/>
</dbReference>
<evidence type="ECO:0000256" key="4">
    <source>
        <dbReference type="ARBA" id="ARBA00022568"/>
    </source>
</evidence>
<dbReference type="PRINTS" id="PR00119">
    <property type="entry name" value="CATATPASE"/>
</dbReference>
<evidence type="ECO:0000256" key="16">
    <source>
        <dbReference type="SAM" id="MobiDB-lite"/>
    </source>
</evidence>
<evidence type="ECO:0000256" key="11">
    <source>
        <dbReference type="ARBA" id="ARBA00022967"/>
    </source>
</evidence>
<evidence type="ECO:0000256" key="1">
    <source>
        <dbReference type="ARBA" id="ARBA00004141"/>
    </source>
</evidence>
<dbReference type="NCBIfam" id="TIGR01494">
    <property type="entry name" value="ATPase_P-type"/>
    <property type="match status" value="1"/>
</dbReference>
<dbReference type="GO" id="GO:0005524">
    <property type="term" value="F:ATP binding"/>
    <property type="evidence" value="ECO:0007669"/>
    <property type="project" value="UniProtKB-KW"/>
</dbReference>
<comment type="subcellular location">
    <subcellularLocation>
        <location evidence="1">Membrane</location>
        <topology evidence="1">Multi-pass membrane protein</topology>
    </subcellularLocation>
</comment>
<comment type="caution">
    <text evidence="19">The sequence shown here is derived from an EMBL/GenBank/DDBJ whole genome shotgun (WGS) entry which is preliminary data.</text>
</comment>
<keyword evidence="13" id="KW-0406">Ion transport</keyword>
<dbReference type="Proteomes" id="UP000275267">
    <property type="component" value="Unassembled WGS sequence"/>
</dbReference>